<dbReference type="RefSeq" id="WP_114589973.1">
    <property type="nucleotide sequence ID" value="NZ_CP031165.1"/>
</dbReference>
<proteinExistence type="predicted"/>
<dbReference type="Gene3D" id="3.40.710.10">
    <property type="entry name" value="DD-peptidase/beta-lactamase superfamily"/>
    <property type="match status" value="1"/>
</dbReference>
<evidence type="ECO:0000313" key="2">
    <source>
        <dbReference type="EMBL" id="AXV05119.1"/>
    </source>
</evidence>
<sequence>MPVLLTDLPLVLGEMADHLPLSTKLVVGGRSVIEVDVDRPCRLGPRVRGLLLSVVVAQLAQQGCLSFGTTLGECVARRTLPTDIDPDLTVASLLTDIAEPATPTSTSAALLGRVVAAVSGQRVGRVVADIVTEPLGMTATRWEEGWTSTAADLTRLVSSTRWAEARVRGGWTPEPGTARTGAADHPTAGLWRNDDLDVSVGYCGDGRALLALLDHLAG</sequence>
<organism evidence="2 3">
    <name type="scientific">Euzebya pacifica</name>
    <dbReference type="NCBI Taxonomy" id="1608957"/>
    <lineage>
        <taxon>Bacteria</taxon>
        <taxon>Bacillati</taxon>
        <taxon>Actinomycetota</taxon>
        <taxon>Nitriliruptoria</taxon>
        <taxon>Euzebyales</taxon>
    </lineage>
</organism>
<accession>A0A346XSC2</accession>
<reference evidence="2 3" key="1">
    <citation type="submission" date="2018-09" db="EMBL/GenBank/DDBJ databases">
        <title>Complete genome sequence of Euzebya sp. DY32-46 isolated from seawater of Pacific Ocean.</title>
        <authorList>
            <person name="Xu L."/>
            <person name="Wu Y.-H."/>
            <person name="Xu X.-W."/>
        </authorList>
    </citation>
    <scope>NUCLEOTIDE SEQUENCE [LARGE SCALE GENOMIC DNA]</scope>
    <source>
        <strain evidence="2 3">DY32-46</strain>
    </source>
</reference>
<dbReference type="SUPFAM" id="SSF56601">
    <property type="entry name" value="beta-lactamase/transpeptidase-like"/>
    <property type="match status" value="1"/>
</dbReference>
<feature type="region of interest" description="Disordered" evidence="1">
    <location>
        <begin position="167"/>
        <end position="186"/>
    </location>
</feature>
<name>A0A346XSC2_9ACTN</name>
<keyword evidence="3" id="KW-1185">Reference proteome</keyword>
<dbReference type="AlphaFoldDB" id="A0A346XSC2"/>
<dbReference type="KEGG" id="euz:DVS28_a0412"/>
<protein>
    <submittedName>
        <fullName evidence="2">Uncharacterized protein</fullName>
    </submittedName>
</protein>
<dbReference type="Proteomes" id="UP000264006">
    <property type="component" value="Chromosome"/>
</dbReference>
<gene>
    <name evidence="2" type="ORF">DVS28_a0412</name>
</gene>
<evidence type="ECO:0000313" key="3">
    <source>
        <dbReference type="Proteomes" id="UP000264006"/>
    </source>
</evidence>
<dbReference type="EMBL" id="CP031165">
    <property type="protein sequence ID" value="AXV05119.1"/>
    <property type="molecule type" value="Genomic_DNA"/>
</dbReference>
<evidence type="ECO:0000256" key="1">
    <source>
        <dbReference type="SAM" id="MobiDB-lite"/>
    </source>
</evidence>
<dbReference type="OrthoDB" id="4281716at2"/>
<dbReference type="InterPro" id="IPR012338">
    <property type="entry name" value="Beta-lactam/transpept-like"/>
</dbReference>